<gene>
    <name evidence="2" type="ORF">KFK09_013159</name>
</gene>
<organism evidence="2 3">
    <name type="scientific">Dendrobium nobile</name>
    <name type="common">Orchid</name>
    <dbReference type="NCBI Taxonomy" id="94219"/>
    <lineage>
        <taxon>Eukaryota</taxon>
        <taxon>Viridiplantae</taxon>
        <taxon>Streptophyta</taxon>
        <taxon>Embryophyta</taxon>
        <taxon>Tracheophyta</taxon>
        <taxon>Spermatophyta</taxon>
        <taxon>Magnoliopsida</taxon>
        <taxon>Liliopsida</taxon>
        <taxon>Asparagales</taxon>
        <taxon>Orchidaceae</taxon>
        <taxon>Epidendroideae</taxon>
        <taxon>Malaxideae</taxon>
        <taxon>Dendrobiinae</taxon>
        <taxon>Dendrobium</taxon>
    </lineage>
</organism>
<keyword evidence="3" id="KW-1185">Reference proteome</keyword>
<comment type="caution">
    <text evidence="2">The sequence shown here is derived from an EMBL/GenBank/DDBJ whole genome shotgun (WGS) entry which is preliminary data.</text>
</comment>
<sequence>MEEKRKKKLATEWGYIIILGRWRGGGGGGGGVWMATLDYHRTVMHWFFKIKYSCPRGKISNFIIAIFLLIYFRAVCFKKKSTIKSTSKEKEVGKTSYPNILNKERDKRENIREIIKTSRFKKKKQKFIMISNLQTNA</sequence>
<proteinExistence type="predicted"/>
<name>A0A8T3B811_DENNO</name>
<accession>A0A8T3B811</accession>
<protein>
    <recommendedName>
        <fullName evidence="4">Transmembrane protein</fullName>
    </recommendedName>
</protein>
<keyword evidence="1" id="KW-0472">Membrane</keyword>
<evidence type="ECO:0000256" key="1">
    <source>
        <dbReference type="SAM" id="Phobius"/>
    </source>
</evidence>
<evidence type="ECO:0000313" key="2">
    <source>
        <dbReference type="EMBL" id="KAI0507041.1"/>
    </source>
</evidence>
<reference evidence="2" key="1">
    <citation type="journal article" date="2022" name="Front. Genet.">
        <title>Chromosome-Scale Assembly of the Dendrobium nobile Genome Provides Insights Into the Molecular Mechanism of the Biosynthesis of the Medicinal Active Ingredient of Dendrobium.</title>
        <authorList>
            <person name="Xu Q."/>
            <person name="Niu S.-C."/>
            <person name="Li K.-L."/>
            <person name="Zheng P.-J."/>
            <person name="Zhang X.-J."/>
            <person name="Jia Y."/>
            <person name="Liu Y."/>
            <person name="Niu Y.-X."/>
            <person name="Yu L.-H."/>
            <person name="Chen D.-F."/>
            <person name="Zhang G.-Q."/>
        </authorList>
    </citation>
    <scope>NUCLEOTIDE SEQUENCE</scope>
    <source>
        <tissue evidence="2">Leaf</tissue>
    </source>
</reference>
<keyword evidence="1" id="KW-1133">Transmembrane helix</keyword>
<feature type="transmembrane region" description="Helical" evidence="1">
    <location>
        <begin position="59"/>
        <end position="75"/>
    </location>
</feature>
<keyword evidence="1" id="KW-0812">Transmembrane</keyword>
<dbReference type="Proteomes" id="UP000829196">
    <property type="component" value="Unassembled WGS sequence"/>
</dbReference>
<dbReference type="EMBL" id="JAGYWB010000010">
    <property type="protein sequence ID" value="KAI0507041.1"/>
    <property type="molecule type" value="Genomic_DNA"/>
</dbReference>
<dbReference type="AlphaFoldDB" id="A0A8T3B811"/>
<evidence type="ECO:0008006" key="4">
    <source>
        <dbReference type="Google" id="ProtNLM"/>
    </source>
</evidence>
<evidence type="ECO:0000313" key="3">
    <source>
        <dbReference type="Proteomes" id="UP000829196"/>
    </source>
</evidence>